<dbReference type="EMBL" id="JACHEK010000003">
    <property type="protein sequence ID" value="MBB6143828.1"/>
    <property type="molecule type" value="Genomic_DNA"/>
</dbReference>
<dbReference type="OrthoDB" id="9871181at2"/>
<name>A0A841JZH1_9BACT</name>
<accession>A0A841JZH1</accession>
<evidence type="ECO:0000313" key="2">
    <source>
        <dbReference type="Proteomes" id="UP000538666"/>
    </source>
</evidence>
<reference evidence="1 2" key="1">
    <citation type="submission" date="2020-08" db="EMBL/GenBank/DDBJ databases">
        <title>Genomic Encyclopedia of Type Strains, Phase IV (KMG-IV): sequencing the most valuable type-strain genomes for metagenomic binning, comparative biology and taxonomic classification.</title>
        <authorList>
            <person name="Goeker M."/>
        </authorList>
    </citation>
    <scope>NUCLEOTIDE SEQUENCE [LARGE SCALE GENOMIC DNA]</scope>
    <source>
        <strain evidence="1 2">DSM 103733</strain>
    </source>
</reference>
<proteinExistence type="predicted"/>
<comment type="caution">
    <text evidence="1">The sequence shown here is derived from an EMBL/GenBank/DDBJ whole genome shotgun (WGS) entry which is preliminary data.</text>
</comment>
<evidence type="ECO:0008006" key="3">
    <source>
        <dbReference type="Google" id="ProtNLM"/>
    </source>
</evidence>
<evidence type="ECO:0000313" key="1">
    <source>
        <dbReference type="EMBL" id="MBB6143828.1"/>
    </source>
</evidence>
<dbReference type="Proteomes" id="UP000538666">
    <property type="component" value="Unassembled WGS sequence"/>
</dbReference>
<sequence length="153" mass="15829">MARTAIGLFENEASAAAVTRELTEVGFAPAEIRVLFEPLDMPLTGVLSAPGTDFSLALGQDLQEIGAAEAEARAYVLGVQQGGVLEFATGSGAQADAAAETMNRHKAVQIDELTGFEPVFPGVTPGSEGLTHGESTLAGRNHSSGDGARIFVW</sequence>
<organism evidence="1 2">
    <name type="scientific">Silvibacterium bohemicum</name>
    <dbReference type="NCBI Taxonomy" id="1577686"/>
    <lineage>
        <taxon>Bacteria</taxon>
        <taxon>Pseudomonadati</taxon>
        <taxon>Acidobacteriota</taxon>
        <taxon>Terriglobia</taxon>
        <taxon>Terriglobales</taxon>
        <taxon>Acidobacteriaceae</taxon>
        <taxon>Silvibacterium</taxon>
    </lineage>
</organism>
<dbReference type="RefSeq" id="WP_050058602.1">
    <property type="nucleotide sequence ID" value="NZ_JACHEK010000003.1"/>
</dbReference>
<keyword evidence="2" id="KW-1185">Reference proteome</keyword>
<protein>
    <recommendedName>
        <fullName evidence="3">General stress protein 17M-like domain-containing protein</fullName>
    </recommendedName>
</protein>
<gene>
    <name evidence="1" type="ORF">HNQ77_001777</name>
</gene>
<dbReference type="AlphaFoldDB" id="A0A841JZH1"/>